<dbReference type="InterPro" id="IPR028987">
    <property type="entry name" value="ATP_synth_B-like_membr_sf"/>
</dbReference>
<dbReference type="InterPro" id="IPR005864">
    <property type="entry name" value="ATP_synth_F0_bsu_bac"/>
</dbReference>
<keyword evidence="8 14" id="KW-1133">Transmembrane helix</keyword>
<comment type="function">
    <text evidence="14">Component of the F(0) channel, it forms part of the peripheral stalk, linking F(1) to F(0).</text>
</comment>
<dbReference type="GO" id="GO:0005886">
    <property type="term" value="C:plasma membrane"/>
    <property type="evidence" value="ECO:0007669"/>
    <property type="project" value="UniProtKB-SubCell"/>
</dbReference>
<comment type="subcellular location">
    <subcellularLocation>
        <location evidence="1 14">Cell membrane</location>
        <topology evidence="1 14">Single-pass membrane protein</topology>
    </subcellularLocation>
</comment>
<keyword evidence="10 14" id="KW-0472">Membrane</keyword>
<protein>
    <recommendedName>
        <fullName evidence="14">ATP synthase subunit b</fullName>
    </recommendedName>
    <alternativeName>
        <fullName evidence="14">ATP synthase F(0) sector subunit b</fullName>
    </alternativeName>
    <alternativeName>
        <fullName evidence="14">ATPase subunit I</fullName>
    </alternativeName>
    <alternativeName>
        <fullName evidence="14">F-type ATPase subunit b</fullName>
        <shortName evidence="14">F-ATPase subunit b</shortName>
    </alternativeName>
</protein>
<evidence type="ECO:0000313" key="17">
    <source>
        <dbReference type="EMBL" id="SSA33295.1"/>
    </source>
</evidence>
<sequence>MTVASLATSEGAGWPEKLPLLPHPMEILVGLISFAILYWAFAKYVVPRLEELYEKRRAAIEGGIEHAAQAQHEADEAKAKYEAQLQDARAEAAQIREEARGQGAQIVEEARTKANEEGARLIDSAHKQIEAERQQASVQLRGEVGRLSTDLAGKIVGESLEDEARQRGIVERFLADLESGDVSPTSVGTEAGA</sequence>
<keyword evidence="18" id="KW-1185">Reference proteome</keyword>
<evidence type="ECO:0000256" key="4">
    <source>
        <dbReference type="ARBA" id="ARBA00022475"/>
    </source>
</evidence>
<evidence type="ECO:0000256" key="14">
    <source>
        <dbReference type="HAMAP-Rule" id="MF_01398"/>
    </source>
</evidence>
<keyword evidence="5 14" id="KW-0138">CF(0)</keyword>
<comment type="similarity">
    <text evidence="2 14 15">Belongs to the ATPase B chain family.</text>
</comment>
<comment type="subunit">
    <text evidence="13 14">F-type ATPases have 2 components, F(1) - the catalytic core - and F(0) - the membrane proton channel. F(1) has five subunits: alpha(3), beta(3), gamma(1), delta(1), epsilon(1). F(0) has three main subunits: a(1), b(2) and c(10-14). The alpha and beta chains form an alternating ring which encloses part of the gamma chain. F(1) is attached to F(0) by a central stalk formed by the gamma and epsilon chains, while a peripheral stalk is formed by the delta and b chains.</text>
</comment>
<dbReference type="PANTHER" id="PTHR33445:SF1">
    <property type="entry name" value="ATP SYNTHASE SUBUNIT B"/>
    <property type="match status" value="1"/>
</dbReference>
<dbReference type="HAMAP" id="MF_01398">
    <property type="entry name" value="ATP_synth_b_bprime"/>
    <property type="match status" value="1"/>
</dbReference>
<feature type="coiled-coil region" evidence="16">
    <location>
        <begin position="67"/>
        <end position="105"/>
    </location>
</feature>
<dbReference type="PANTHER" id="PTHR33445">
    <property type="entry name" value="ATP SYNTHASE SUBUNIT B', CHLOROPLASTIC"/>
    <property type="match status" value="1"/>
</dbReference>
<keyword evidence="11 14" id="KW-0066">ATP synthesis</keyword>
<dbReference type="OrthoDB" id="5243563at2"/>
<evidence type="ECO:0000256" key="8">
    <source>
        <dbReference type="ARBA" id="ARBA00022989"/>
    </source>
</evidence>
<dbReference type="GO" id="GO:0046933">
    <property type="term" value="F:proton-transporting ATP synthase activity, rotational mechanism"/>
    <property type="evidence" value="ECO:0007669"/>
    <property type="project" value="UniProtKB-UniRule"/>
</dbReference>
<dbReference type="Proteomes" id="UP000250028">
    <property type="component" value="Unassembled WGS sequence"/>
</dbReference>
<evidence type="ECO:0000256" key="16">
    <source>
        <dbReference type="SAM" id="Coils"/>
    </source>
</evidence>
<keyword evidence="4 14" id="KW-1003">Cell membrane</keyword>
<dbReference type="InterPro" id="IPR002146">
    <property type="entry name" value="ATP_synth_b/b'su_bac/chlpt"/>
</dbReference>
<evidence type="ECO:0000256" key="13">
    <source>
        <dbReference type="ARBA" id="ARBA00025830"/>
    </source>
</evidence>
<reference evidence="18" key="1">
    <citation type="submission" date="2016-10" db="EMBL/GenBank/DDBJ databases">
        <authorList>
            <person name="Varghese N."/>
            <person name="Submissions S."/>
        </authorList>
    </citation>
    <scope>NUCLEOTIDE SEQUENCE [LARGE SCALE GENOMIC DNA]</scope>
    <source>
        <strain evidence="18">DSM 22951</strain>
    </source>
</reference>
<organism evidence="17 18">
    <name type="scientific">Branchiibius hedensis</name>
    <dbReference type="NCBI Taxonomy" id="672460"/>
    <lineage>
        <taxon>Bacteria</taxon>
        <taxon>Bacillati</taxon>
        <taxon>Actinomycetota</taxon>
        <taxon>Actinomycetes</taxon>
        <taxon>Micrococcales</taxon>
        <taxon>Dermacoccaceae</taxon>
        <taxon>Branchiibius</taxon>
    </lineage>
</organism>
<proteinExistence type="inferred from homology"/>
<dbReference type="EMBL" id="UESZ01000001">
    <property type="protein sequence ID" value="SSA33295.1"/>
    <property type="molecule type" value="Genomic_DNA"/>
</dbReference>
<evidence type="ECO:0000256" key="1">
    <source>
        <dbReference type="ARBA" id="ARBA00004162"/>
    </source>
</evidence>
<evidence type="ECO:0000256" key="6">
    <source>
        <dbReference type="ARBA" id="ARBA00022692"/>
    </source>
</evidence>
<dbReference type="InterPro" id="IPR050059">
    <property type="entry name" value="ATP_synthase_B_chain"/>
</dbReference>
<gene>
    <name evidence="14" type="primary">atpF</name>
    <name evidence="17" type="ORF">SAMN04489750_0569</name>
</gene>
<evidence type="ECO:0000256" key="5">
    <source>
        <dbReference type="ARBA" id="ARBA00022547"/>
    </source>
</evidence>
<evidence type="ECO:0000256" key="7">
    <source>
        <dbReference type="ARBA" id="ARBA00022781"/>
    </source>
</evidence>
<feature type="transmembrane region" description="Helical" evidence="14">
    <location>
        <begin position="27"/>
        <end position="46"/>
    </location>
</feature>
<name>A0A2Y8ZMY0_9MICO</name>
<accession>A0A2Y8ZMY0</accession>
<comment type="function">
    <text evidence="12 14">F(1)F(0) ATP synthase produces ATP from ADP in the presence of a proton or sodium gradient. F-type ATPases consist of two structural domains, F(1) containing the extramembraneous catalytic core and F(0) containing the membrane proton channel, linked together by a central stalk and a peripheral stalk. During catalysis, ATP synthesis in the catalytic domain of F(1) is coupled via a rotary mechanism of the central stalk subunits to proton translocation.</text>
</comment>
<evidence type="ECO:0000256" key="3">
    <source>
        <dbReference type="ARBA" id="ARBA00022448"/>
    </source>
</evidence>
<keyword evidence="3 14" id="KW-0813">Transport</keyword>
<dbReference type="NCBIfam" id="NF004412">
    <property type="entry name" value="PRK05759.1-3"/>
    <property type="match status" value="1"/>
</dbReference>
<evidence type="ECO:0000256" key="15">
    <source>
        <dbReference type="RuleBase" id="RU003848"/>
    </source>
</evidence>
<evidence type="ECO:0000256" key="10">
    <source>
        <dbReference type="ARBA" id="ARBA00023136"/>
    </source>
</evidence>
<dbReference type="GO" id="GO:0046961">
    <property type="term" value="F:proton-transporting ATPase activity, rotational mechanism"/>
    <property type="evidence" value="ECO:0007669"/>
    <property type="project" value="TreeGrafter"/>
</dbReference>
<dbReference type="GO" id="GO:0045259">
    <property type="term" value="C:proton-transporting ATP synthase complex"/>
    <property type="evidence" value="ECO:0007669"/>
    <property type="project" value="UniProtKB-KW"/>
</dbReference>
<keyword evidence="7 14" id="KW-0375">Hydrogen ion transport</keyword>
<dbReference type="CDD" id="cd06503">
    <property type="entry name" value="ATP-synt_Fo_b"/>
    <property type="match status" value="1"/>
</dbReference>
<dbReference type="Gene3D" id="1.20.5.620">
    <property type="entry name" value="F1F0 ATP synthase subunit B, membrane domain"/>
    <property type="match status" value="1"/>
</dbReference>
<dbReference type="RefSeq" id="WP_109684012.1">
    <property type="nucleotide sequence ID" value="NZ_QGDN01000001.1"/>
</dbReference>
<keyword evidence="16" id="KW-0175">Coiled coil</keyword>
<keyword evidence="6 14" id="KW-0812">Transmembrane</keyword>
<evidence type="ECO:0000256" key="12">
    <source>
        <dbReference type="ARBA" id="ARBA00025198"/>
    </source>
</evidence>
<dbReference type="SUPFAM" id="SSF81573">
    <property type="entry name" value="F1F0 ATP synthase subunit B, membrane domain"/>
    <property type="match status" value="1"/>
</dbReference>
<evidence type="ECO:0000256" key="11">
    <source>
        <dbReference type="ARBA" id="ARBA00023310"/>
    </source>
</evidence>
<evidence type="ECO:0000313" key="18">
    <source>
        <dbReference type="Proteomes" id="UP000250028"/>
    </source>
</evidence>
<evidence type="ECO:0000256" key="9">
    <source>
        <dbReference type="ARBA" id="ARBA00023065"/>
    </source>
</evidence>
<dbReference type="AlphaFoldDB" id="A0A2Y8ZMY0"/>
<keyword evidence="9 14" id="KW-0406">Ion transport</keyword>
<evidence type="ECO:0000256" key="2">
    <source>
        <dbReference type="ARBA" id="ARBA00005513"/>
    </source>
</evidence>
<dbReference type="Pfam" id="PF00430">
    <property type="entry name" value="ATP-synt_B"/>
    <property type="match status" value="1"/>
</dbReference>
<dbReference type="NCBIfam" id="TIGR01144">
    <property type="entry name" value="ATP_synt_b"/>
    <property type="match status" value="1"/>
</dbReference>